<reference evidence="1" key="1">
    <citation type="submission" date="2022-07" db="EMBL/GenBank/DDBJ databases">
        <authorList>
            <person name="Wu T."/>
        </authorList>
    </citation>
    <scope>NUCLEOTIDE SEQUENCE</scope>
    <source>
        <strain evidence="1">SD-1</strain>
    </source>
</reference>
<dbReference type="GeneID" id="79885072"/>
<name>A0AAX3ENB9_PAEUR</name>
<evidence type="ECO:0000313" key="1">
    <source>
        <dbReference type="EMBL" id="UYV99445.1"/>
    </source>
</evidence>
<organism evidence="1 2">
    <name type="scientific">Paenarthrobacter ureafaciens</name>
    <dbReference type="NCBI Taxonomy" id="37931"/>
    <lineage>
        <taxon>Bacteria</taxon>
        <taxon>Bacillati</taxon>
        <taxon>Actinomycetota</taxon>
        <taxon>Actinomycetes</taxon>
        <taxon>Micrococcales</taxon>
        <taxon>Micrococcaceae</taxon>
        <taxon>Paenarthrobacter</taxon>
    </lineage>
</organism>
<accession>A0AAX3ENB9</accession>
<dbReference type="Gene3D" id="2.30.110.10">
    <property type="entry name" value="Electron Transport, Fmn-binding Protein, Chain A"/>
    <property type="match status" value="1"/>
</dbReference>
<protein>
    <submittedName>
        <fullName evidence="1">Pyridoxamine 5'-phosphate oxidase family protein</fullName>
    </submittedName>
</protein>
<dbReference type="AlphaFoldDB" id="A0AAX3ENB9"/>
<dbReference type="InterPro" id="IPR012349">
    <property type="entry name" value="Split_barrel_FMN-bd"/>
</dbReference>
<dbReference type="EMBL" id="CP101185">
    <property type="protein sequence ID" value="UYV99445.1"/>
    <property type="molecule type" value="Genomic_DNA"/>
</dbReference>
<keyword evidence="2" id="KW-1185">Reference proteome</keyword>
<evidence type="ECO:0000313" key="2">
    <source>
        <dbReference type="Proteomes" id="UP001163293"/>
    </source>
</evidence>
<dbReference type="SUPFAM" id="SSF50475">
    <property type="entry name" value="FMN-binding split barrel"/>
    <property type="match status" value="1"/>
</dbReference>
<proteinExistence type="predicted"/>
<gene>
    <name evidence="1" type="ORF">NL394_09690</name>
</gene>
<dbReference type="InterPro" id="IPR024747">
    <property type="entry name" value="Pyridox_Oxase-rel"/>
</dbReference>
<dbReference type="Pfam" id="PF12900">
    <property type="entry name" value="Pyridox_ox_2"/>
    <property type="match status" value="1"/>
</dbReference>
<sequence length="154" mass="17141">MESTPHTAIERLDPEECWALLGQMNVGRLAVLVEGHPDIFPVNYVLDGQGIVFRTGAGTKYWSAMKAPTALEIDGFEAGASKAWSVVARGRAAVILERHELAEAEALDLEPWQAGSKNHYVRIIPESITGRRFTTTRPDIWKAPLNDARRESFR</sequence>
<dbReference type="RefSeq" id="WP_062096729.1">
    <property type="nucleotide sequence ID" value="NZ_CP014574.1"/>
</dbReference>
<dbReference type="Proteomes" id="UP001163293">
    <property type="component" value="Chromosome"/>
</dbReference>